<feature type="repeat" description="WD" evidence="11">
    <location>
        <begin position="8"/>
        <end position="40"/>
    </location>
</feature>
<accession>A0A072PHT0</accession>
<feature type="compositionally biased region" description="Polar residues" evidence="12">
    <location>
        <begin position="316"/>
        <end position="335"/>
    </location>
</feature>
<evidence type="ECO:0000256" key="2">
    <source>
        <dbReference type="ARBA" id="ARBA00010102"/>
    </source>
</evidence>
<dbReference type="GO" id="GO:1904263">
    <property type="term" value="P:positive regulation of TORC1 signaling"/>
    <property type="evidence" value="ECO:0007669"/>
    <property type="project" value="TreeGrafter"/>
</dbReference>
<dbReference type="STRING" id="1182545.A0A072PHT0"/>
<proteinExistence type="inferred from homology"/>
<evidence type="ECO:0000256" key="8">
    <source>
        <dbReference type="ARBA" id="ARBA00023010"/>
    </source>
</evidence>
<dbReference type="GO" id="GO:0051028">
    <property type="term" value="P:mRNA transport"/>
    <property type="evidence" value="ECO:0007669"/>
    <property type="project" value="UniProtKB-KW"/>
</dbReference>
<evidence type="ECO:0000256" key="10">
    <source>
        <dbReference type="ARBA" id="ARBA00023242"/>
    </source>
</evidence>
<evidence type="ECO:0000313" key="14">
    <source>
        <dbReference type="Proteomes" id="UP000027920"/>
    </source>
</evidence>
<protein>
    <submittedName>
        <fullName evidence="13">Uncharacterized protein</fullName>
    </submittedName>
</protein>
<dbReference type="OrthoDB" id="5566198at2759"/>
<comment type="similarity">
    <text evidence="2">Belongs to the WD repeat SEC13 family.</text>
</comment>
<evidence type="ECO:0000256" key="4">
    <source>
        <dbReference type="ARBA" id="ARBA00022574"/>
    </source>
</evidence>
<feature type="region of interest" description="Disordered" evidence="12">
    <location>
        <begin position="480"/>
        <end position="502"/>
    </location>
</feature>
<name>A0A072PHT0_9EURO</name>
<evidence type="ECO:0000256" key="5">
    <source>
        <dbReference type="ARBA" id="ARBA00022737"/>
    </source>
</evidence>
<evidence type="ECO:0000256" key="11">
    <source>
        <dbReference type="PROSITE-ProRule" id="PRU00221"/>
    </source>
</evidence>
<dbReference type="GO" id="GO:0034198">
    <property type="term" value="P:cellular response to amino acid starvation"/>
    <property type="evidence" value="ECO:0007669"/>
    <property type="project" value="TreeGrafter"/>
</dbReference>
<dbReference type="VEuPathDB" id="FungiDB:A1O9_04116"/>
<dbReference type="Proteomes" id="UP000027920">
    <property type="component" value="Unassembled WGS sequence"/>
</dbReference>
<dbReference type="Pfam" id="PF00400">
    <property type="entry name" value="WD40"/>
    <property type="match status" value="3"/>
</dbReference>
<keyword evidence="6" id="KW-0509">mRNA transport</keyword>
<dbReference type="PROSITE" id="PS50082">
    <property type="entry name" value="WD_REPEATS_2"/>
    <property type="match status" value="1"/>
</dbReference>
<evidence type="ECO:0000256" key="3">
    <source>
        <dbReference type="ARBA" id="ARBA00022448"/>
    </source>
</evidence>
<dbReference type="AlphaFoldDB" id="A0A072PHT0"/>
<evidence type="ECO:0000313" key="13">
    <source>
        <dbReference type="EMBL" id="KEF59272.1"/>
    </source>
</evidence>
<dbReference type="InterPro" id="IPR001680">
    <property type="entry name" value="WD40_rpt"/>
</dbReference>
<keyword evidence="4 11" id="KW-0853">WD repeat</keyword>
<dbReference type="GO" id="GO:0031080">
    <property type="term" value="C:nuclear pore outer ring"/>
    <property type="evidence" value="ECO:0007669"/>
    <property type="project" value="TreeGrafter"/>
</dbReference>
<keyword evidence="5" id="KW-0677">Repeat</keyword>
<organism evidence="13 14">
    <name type="scientific">Exophiala aquamarina CBS 119918</name>
    <dbReference type="NCBI Taxonomy" id="1182545"/>
    <lineage>
        <taxon>Eukaryota</taxon>
        <taxon>Fungi</taxon>
        <taxon>Dikarya</taxon>
        <taxon>Ascomycota</taxon>
        <taxon>Pezizomycotina</taxon>
        <taxon>Eurotiomycetes</taxon>
        <taxon>Chaetothyriomycetidae</taxon>
        <taxon>Chaetothyriales</taxon>
        <taxon>Herpotrichiellaceae</taxon>
        <taxon>Exophiala</taxon>
    </lineage>
</organism>
<dbReference type="RefSeq" id="XP_013261862.1">
    <property type="nucleotide sequence ID" value="XM_013406408.1"/>
</dbReference>
<evidence type="ECO:0000256" key="9">
    <source>
        <dbReference type="ARBA" id="ARBA00023132"/>
    </source>
</evidence>
<dbReference type="SUPFAM" id="SSF50978">
    <property type="entry name" value="WD40 repeat-like"/>
    <property type="match status" value="1"/>
</dbReference>
<feature type="compositionally biased region" description="Low complexity" evidence="12">
    <location>
        <begin position="343"/>
        <end position="384"/>
    </location>
</feature>
<reference evidence="13 14" key="1">
    <citation type="submission" date="2013-03" db="EMBL/GenBank/DDBJ databases">
        <title>The Genome Sequence of Exophiala aquamarina CBS 119918.</title>
        <authorList>
            <consortium name="The Broad Institute Genomics Platform"/>
            <person name="Cuomo C."/>
            <person name="de Hoog S."/>
            <person name="Gorbushina A."/>
            <person name="Walker B."/>
            <person name="Young S.K."/>
            <person name="Zeng Q."/>
            <person name="Gargeya S."/>
            <person name="Fitzgerald M."/>
            <person name="Haas B."/>
            <person name="Abouelleil A."/>
            <person name="Allen A.W."/>
            <person name="Alvarado L."/>
            <person name="Arachchi H.M."/>
            <person name="Berlin A.M."/>
            <person name="Chapman S.B."/>
            <person name="Gainer-Dewar J."/>
            <person name="Goldberg J."/>
            <person name="Griggs A."/>
            <person name="Gujja S."/>
            <person name="Hansen M."/>
            <person name="Howarth C."/>
            <person name="Imamovic A."/>
            <person name="Ireland A."/>
            <person name="Larimer J."/>
            <person name="McCowan C."/>
            <person name="Murphy C."/>
            <person name="Pearson M."/>
            <person name="Poon T.W."/>
            <person name="Priest M."/>
            <person name="Roberts A."/>
            <person name="Saif S."/>
            <person name="Shea T."/>
            <person name="Sisk P."/>
            <person name="Sykes S."/>
            <person name="Wortman J."/>
            <person name="Nusbaum C."/>
            <person name="Birren B."/>
        </authorList>
    </citation>
    <scope>NUCLEOTIDE SEQUENCE [LARGE SCALE GENOMIC DNA]</scope>
    <source>
        <strain evidence="13 14">CBS 119918</strain>
    </source>
</reference>
<dbReference type="HOGENOM" id="CLU_032441_5_0_1"/>
<evidence type="ECO:0000256" key="1">
    <source>
        <dbReference type="ARBA" id="ARBA00004567"/>
    </source>
</evidence>
<keyword evidence="9" id="KW-0906">Nuclear pore complex</keyword>
<dbReference type="GO" id="GO:0015031">
    <property type="term" value="P:protein transport"/>
    <property type="evidence" value="ECO:0007669"/>
    <property type="project" value="UniProtKB-KW"/>
</dbReference>
<comment type="subcellular location">
    <subcellularLocation>
        <location evidence="1">Nucleus</location>
        <location evidence="1">Nuclear pore complex</location>
    </subcellularLocation>
</comment>
<comment type="caution">
    <text evidence="13">The sequence shown here is derived from an EMBL/GenBank/DDBJ whole genome shotgun (WGS) entry which is preliminary data.</text>
</comment>
<dbReference type="InterPro" id="IPR015943">
    <property type="entry name" value="WD40/YVTN_repeat-like_dom_sf"/>
</dbReference>
<keyword evidence="14" id="KW-1185">Reference proteome</keyword>
<dbReference type="PROSITE" id="PS50294">
    <property type="entry name" value="WD_REPEATS_REGION"/>
    <property type="match status" value="1"/>
</dbReference>
<feature type="region of interest" description="Disordered" evidence="12">
    <location>
        <begin position="316"/>
        <end position="408"/>
    </location>
</feature>
<dbReference type="PANTHER" id="PTHR11024:SF3">
    <property type="entry name" value="NUCLEOPORIN SEH1"/>
    <property type="match status" value="1"/>
</dbReference>
<evidence type="ECO:0000256" key="6">
    <source>
        <dbReference type="ARBA" id="ARBA00022816"/>
    </source>
</evidence>
<dbReference type="InterPro" id="IPR037363">
    <property type="entry name" value="Sec13/Seh1_fam"/>
</dbReference>
<keyword evidence="10" id="KW-0539">Nucleus</keyword>
<dbReference type="GO" id="GO:0005198">
    <property type="term" value="F:structural molecule activity"/>
    <property type="evidence" value="ECO:0007669"/>
    <property type="project" value="InterPro"/>
</dbReference>
<dbReference type="InterPro" id="IPR036322">
    <property type="entry name" value="WD40_repeat_dom_sf"/>
</dbReference>
<dbReference type="PANTHER" id="PTHR11024">
    <property type="entry name" value="NUCLEAR PORE COMPLEX PROTEIN SEC13 / SEH1 FAMILY MEMBER"/>
    <property type="match status" value="1"/>
</dbReference>
<dbReference type="SMART" id="SM00320">
    <property type="entry name" value="WD40"/>
    <property type="match status" value="4"/>
</dbReference>
<dbReference type="Gene3D" id="2.130.10.10">
    <property type="entry name" value="YVTN repeat-like/Quinoprotein amine dehydrogenase"/>
    <property type="match status" value="1"/>
</dbReference>
<feature type="compositionally biased region" description="Polar residues" evidence="12">
    <location>
        <begin position="397"/>
        <end position="408"/>
    </location>
</feature>
<sequence>MAKASEFATGHHDRVTVLHTNFDASRILTGSIDHRIKVWNRDPKTGERTLLDTFTAHDSDIRDAKFLHPTLGSYIASIGNDLKCHVWMEEPSQAPNNGHRFRRIATIPSTPRVPFVSMDLKTVDNVYTYLALIDRQGLLSVYEPSSPDDLKDWILVDQFNVCGAHPPSRGDETSFKVRFDQNATPLAYINSVSDDRSQLSLVVSALNDVKVYRSVIPTNFGGGDGSSHRLMFYEAAKLPRHPALVRDVAWAPFSVRGTDRVATACKDGSVRIFELAVLEGPSTGLSNGAGGGVGSTSSAAPGIAASNASTFSTQTASTRSYASQQRQQPQSSLTSAIAGRTAAHSSYTHSPSQSQSQSSPASSTTNTNTTTNTTSGTNPSTSASMSGNPHSHPGADTANTEPHITSSHASPIARTGYTFPFITSIASTTTLAHAHPDAWSLSFDAQGQVLLTNGADGVTKIWRKSVLGGQWLVFAGQEVLDGDGDEGSSEESEKDGLEIAEG</sequence>
<evidence type="ECO:0000256" key="7">
    <source>
        <dbReference type="ARBA" id="ARBA00022927"/>
    </source>
</evidence>
<keyword evidence="8" id="KW-0811">Translocation</keyword>
<dbReference type="GeneID" id="25279049"/>
<keyword evidence="3" id="KW-0813">Transport</keyword>
<gene>
    <name evidence="13" type="ORF">A1O9_04116</name>
</gene>
<keyword evidence="7" id="KW-0653">Protein transport</keyword>
<evidence type="ECO:0000256" key="12">
    <source>
        <dbReference type="SAM" id="MobiDB-lite"/>
    </source>
</evidence>
<dbReference type="EMBL" id="AMGV01000003">
    <property type="protein sequence ID" value="KEF59272.1"/>
    <property type="molecule type" value="Genomic_DNA"/>
</dbReference>
<dbReference type="GO" id="GO:0035859">
    <property type="term" value="C:Seh1-associated complex"/>
    <property type="evidence" value="ECO:0007669"/>
    <property type="project" value="TreeGrafter"/>
</dbReference>